<dbReference type="EMBL" id="CP031517">
    <property type="protein sequence ID" value="QOS40803.1"/>
    <property type="molecule type" value="Genomic_DNA"/>
</dbReference>
<dbReference type="Proteomes" id="UP000593591">
    <property type="component" value="Chromosome"/>
</dbReference>
<evidence type="ECO:0000313" key="4">
    <source>
        <dbReference type="EMBL" id="QOS40803.1"/>
    </source>
</evidence>
<dbReference type="Pfam" id="PF00440">
    <property type="entry name" value="TetR_N"/>
    <property type="match status" value="1"/>
</dbReference>
<protein>
    <submittedName>
        <fullName evidence="4">TetR/AcrR family transcriptional regulator</fullName>
    </submittedName>
</protein>
<keyword evidence="1 2" id="KW-0238">DNA-binding</keyword>
<evidence type="ECO:0000256" key="1">
    <source>
        <dbReference type="ARBA" id="ARBA00023125"/>
    </source>
</evidence>
<dbReference type="GO" id="GO:0003677">
    <property type="term" value="F:DNA binding"/>
    <property type="evidence" value="ECO:0007669"/>
    <property type="project" value="UniProtKB-UniRule"/>
</dbReference>
<proteinExistence type="predicted"/>
<dbReference type="PROSITE" id="PS50977">
    <property type="entry name" value="HTH_TETR_2"/>
    <property type="match status" value="1"/>
</dbReference>
<dbReference type="SUPFAM" id="SSF46689">
    <property type="entry name" value="Homeodomain-like"/>
    <property type="match status" value="1"/>
</dbReference>
<dbReference type="Gene3D" id="1.10.357.10">
    <property type="entry name" value="Tetracycline Repressor, domain 2"/>
    <property type="match status" value="1"/>
</dbReference>
<dbReference type="PANTHER" id="PTHR43479">
    <property type="entry name" value="ACREF/ENVCD OPERON REPRESSOR-RELATED"/>
    <property type="match status" value="1"/>
</dbReference>
<feature type="domain" description="HTH tetR-type" evidence="3">
    <location>
        <begin position="14"/>
        <end position="74"/>
    </location>
</feature>
<evidence type="ECO:0000256" key="2">
    <source>
        <dbReference type="PROSITE-ProRule" id="PRU00335"/>
    </source>
</evidence>
<dbReference type="PANTHER" id="PTHR43479:SF11">
    <property type="entry name" value="ACREF_ENVCD OPERON REPRESSOR-RELATED"/>
    <property type="match status" value="1"/>
</dbReference>
<feature type="DNA-binding region" description="H-T-H motif" evidence="2">
    <location>
        <begin position="37"/>
        <end position="56"/>
    </location>
</feature>
<gene>
    <name evidence="4" type="ORF">DYE49_10220</name>
</gene>
<accession>A0A7M1XML5</accession>
<evidence type="ECO:0000259" key="3">
    <source>
        <dbReference type="PROSITE" id="PS50977"/>
    </source>
</evidence>
<dbReference type="InterPro" id="IPR001647">
    <property type="entry name" value="HTH_TetR"/>
</dbReference>
<dbReference type="InterPro" id="IPR050624">
    <property type="entry name" value="HTH-type_Tx_Regulator"/>
</dbReference>
<sequence length="227" mass="26060">MLTIVSQEDYMPDSNTKDQIIKSMLNTAFYKSAGETSLANIAEGVNIKKASIYNHFNSREHLIEETCRSCKEYIEQISFIPSDIDSVSKKYPAETVLKGIVDRYFKMHEKQPLIQIYTFIQSQKYFTPEVMDIIQAQKTALISQTEKVLLSLIQNEKINLDSNDVHSTAMWFCSAINDMLSNYLLERKKDMLPFPEKNADKMANAKSDDAAIEKINAYIEKFAELLK</sequence>
<dbReference type="AlphaFoldDB" id="A0A7M1XML5"/>
<name>A0A7M1XML5_9SPIR</name>
<organism evidence="4">
    <name type="scientific">Treponema rectale</name>
    <dbReference type="NCBI Taxonomy" id="744512"/>
    <lineage>
        <taxon>Bacteria</taxon>
        <taxon>Pseudomonadati</taxon>
        <taxon>Spirochaetota</taxon>
        <taxon>Spirochaetia</taxon>
        <taxon>Spirochaetales</taxon>
        <taxon>Treponemataceae</taxon>
        <taxon>Treponema</taxon>
    </lineage>
</organism>
<dbReference type="InterPro" id="IPR009057">
    <property type="entry name" value="Homeodomain-like_sf"/>
</dbReference>
<reference evidence="4" key="1">
    <citation type="submission" date="2018-08" db="EMBL/GenBank/DDBJ databases">
        <title>The first complete genome of Treponema rectale (CHPAT), a commensal spirochete of the bovine rectum.</title>
        <authorList>
            <person name="Staton G.J."/>
            <person name="Clegg S.R."/>
            <person name="Carter S.D."/>
            <person name="Radford A.D."/>
            <person name="Darby A."/>
            <person name="Hall N."/>
            <person name="Birtles R.J."/>
            <person name="Evans N.J."/>
        </authorList>
    </citation>
    <scope>NUCLEOTIDE SEQUENCE [LARGE SCALE GENOMIC DNA]</scope>
    <source>
        <strain evidence="4">CHPA</strain>
    </source>
</reference>
<dbReference type="KEGG" id="trc:DYE49_10220"/>